<accession>A0A1J1HG32</accession>
<proteinExistence type="predicted"/>
<dbReference type="OrthoDB" id="7787903at2759"/>
<evidence type="ECO:0000313" key="3">
    <source>
        <dbReference type="Proteomes" id="UP000183832"/>
    </source>
</evidence>
<dbReference type="Gene3D" id="3.80.10.10">
    <property type="entry name" value="Ribonuclease Inhibitor"/>
    <property type="match status" value="2"/>
</dbReference>
<dbReference type="Gene3D" id="1.20.1280.50">
    <property type="match status" value="1"/>
</dbReference>
<keyword evidence="3" id="KW-1185">Reference proteome</keyword>
<evidence type="ECO:0000313" key="2">
    <source>
        <dbReference type="EMBL" id="CRK86943.1"/>
    </source>
</evidence>
<dbReference type="EMBL" id="CVRI01000002">
    <property type="protein sequence ID" value="CRK86943.1"/>
    <property type="molecule type" value="Genomic_DNA"/>
</dbReference>
<gene>
    <name evidence="2" type="ORF">CLUMA_CG000760</name>
</gene>
<organism evidence="2 3">
    <name type="scientific">Clunio marinus</name>
    <dbReference type="NCBI Taxonomy" id="568069"/>
    <lineage>
        <taxon>Eukaryota</taxon>
        <taxon>Metazoa</taxon>
        <taxon>Ecdysozoa</taxon>
        <taxon>Arthropoda</taxon>
        <taxon>Hexapoda</taxon>
        <taxon>Insecta</taxon>
        <taxon>Pterygota</taxon>
        <taxon>Neoptera</taxon>
        <taxon>Endopterygota</taxon>
        <taxon>Diptera</taxon>
        <taxon>Nematocera</taxon>
        <taxon>Chironomoidea</taxon>
        <taxon>Chironomidae</taxon>
        <taxon>Clunio</taxon>
    </lineage>
</organism>
<feature type="domain" description="F-box" evidence="1">
    <location>
        <begin position="2"/>
        <end position="37"/>
    </location>
</feature>
<dbReference type="InterPro" id="IPR032675">
    <property type="entry name" value="LRR_dom_sf"/>
</dbReference>
<dbReference type="InterPro" id="IPR036047">
    <property type="entry name" value="F-box-like_dom_sf"/>
</dbReference>
<dbReference type="Pfam" id="PF12937">
    <property type="entry name" value="F-box-like"/>
    <property type="match status" value="1"/>
</dbReference>
<dbReference type="Proteomes" id="UP000183832">
    <property type="component" value="Unassembled WGS sequence"/>
</dbReference>
<sequence>MDELPEEIVAKIFSYLIDGISLIAVSQVCSYFKLVATTQVRSINIKLSSEKTDEIKYLQKSLEELSALKKLKLEVSFDVHNLEKSQFCHRHSNVITNLFLREMTFLNPFFENPNILFPSLTSLTIENSDLTSCSAEITHFILKCCPKLKTLTISGCSGLEIDSLNYIGQCLNQTVIENFQLLPTYSYFDISESPFIGHWTIENLKTFSIRSKLVVVKKNFAKNLISRPSDNLKTLELIAEIDFGENLTRKIIQNFHNLEKLSIGKGCLKIENEDFIILCNFFKRLKSLEFHFSQSEIKLDMENLQENSSIIELTVGLTKNITLDNLKVIAKCLPSVDRLSIIIYGYQLTSSNQEFLSFITNIFPNVQHLEYQKTGMHENMKFTAIKDEIDLPNFRHFDDIKYLTS</sequence>
<dbReference type="PANTHER" id="PTHR38926:SF72">
    <property type="entry name" value="IM:7136021-RELATED"/>
    <property type="match status" value="1"/>
</dbReference>
<dbReference type="SUPFAM" id="SSF52047">
    <property type="entry name" value="RNI-like"/>
    <property type="match status" value="1"/>
</dbReference>
<dbReference type="AlphaFoldDB" id="A0A1J1HG32"/>
<reference evidence="2 3" key="1">
    <citation type="submission" date="2015-04" db="EMBL/GenBank/DDBJ databases">
        <authorList>
            <person name="Syromyatnikov M.Y."/>
            <person name="Popov V.N."/>
        </authorList>
    </citation>
    <scope>NUCLEOTIDE SEQUENCE [LARGE SCALE GENOMIC DNA]</scope>
</reference>
<dbReference type="PANTHER" id="PTHR38926">
    <property type="entry name" value="F-BOX DOMAIN CONTAINING PROTEIN, EXPRESSED"/>
    <property type="match status" value="1"/>
</dbReference>
<dbReference type="CDD" id="cd09917">
    <property type="entry name" value="F-box_SF"/>
    <property type="match status" value="1"/>
</dbReference>
<protein>
    <submittedName>
        <fullName evidence="2">CLUMA_CG000760, isoform A</fullName>
    </submittedName>
</protein>
<name>A0A1J1HG32_9DIPT</name>
<dbReference type="SUPFAM" id="SSF81383">
    <property type="entry name" value="F-box domain"/>
    <property type="match status" value="1"/>
</dbReference>
<evidence type="ECO:0000259" key="1">
    <source>
        <dbReference type="Pfam" id="PF12937"/>
    </source>
</evidence>
<dbReference type="InterPro" id="IPR001810">
    <property type="entry name" value="F-box_dom"/>
</dbReference>